<dbReference type="OrthoDB" id="2530203at2759"/>
<accession>A0A511KD75</accession>
<name>A0A511KD75_RHOTO</name>
<organism evidence="2 3">
    <name type="scientific">Rhodotorula toruloides</name>
    <name type="common">Yeast</name>
    <name type="synonym">Rhodosporidium toruloides</name>
    <dbReference type="NCBI Taxonomy" id="5286"/>
    <lineage>
        <taxon>Eukaryota</taxon>
        <taxon>Fungi</taxon>
        <taxon>Dikarya</taxon>
        <taxon>Basidiomycota</taxon>
        <taxon>Pucciniomycotina</taxon>
        <taxon>Microbotryomycetes</taxon>
        <taxon>Sporidiobolales</taxon>
        <taxon>Sporidiobolaceae</taxon>
        <taxon>Rhodotorula</taxon>
    </lineage>
</organism>
<evidence type="ECO:0000256" key="1">
    <source>
        <dbReference type="SAM" id="MobiDB-lite"/>
    </source>
</evidence>
<reference evidence="2 3" key="1">
    <citation type="submission" date="2019-07" db="EMBL/GenBank/DDBJ databases">
        <title>Rhodotorula toruloides NBRC10032 genome sequencing.</title>
        <authorList>
            <person name="Shida Y."/>
            <person name="Takaku H."/>
            <person name="Ogasawara W."/>
            <person name="Mori K."/>
        </authorList>
    </citation>
    <scope>NUCLEOTIDE SEQUENCE [LARGE SCALE GENOMIC DNA]</scope>
    <source>
        <strain evidence="2 3">NBRC10032</strain>
    </source>
</reference>
<proteinExistence type="predicted"/>
<dbReference type="Proteomes" id="UP000321518">
    <property type="component" value="Unassembled WGS sequence"/>
</dbReference>
<comment type="caution">
    <text evidence="2">The sequence shown here is derived from an EMBL/GenBank/DDBJ whole genome shotgun (WGS) entry which is preliminary data.</text>
</comment>
<gene>
    <name evidence="2" type="ORF">Rt10032_c05g2269</name>
</gene>
<sequence>MNWIAYRSDGEDGYSYSSTRSSELSYSDDYDEDADEEDSGGAPDEDASDEDQDDSDERRPFPDPRLAKQQKYLRHSSDDKDDVSPPTHVEHANPPPRMLPRLDPHLAISHITAVRSAYSTPLDSPLVSPSLVPHKTSVMPVASNLPSPTYEHSHPEDHYTSLPNSGVERPYIPHSAYASEASHSESESDYRGRNRHPRLLWRSTFDEESLRVLDAHHQRVRGGPLPRLEIDEEGKVVLSASGVDREREHAGQGVEEVKEKFCARFPFLWSLSPSPSLS</sequence>
<evidence type="ECO:0000313" key="3">
    <source>
        <dbReference type="Proteomes" id="UP000321518"/>
    </source>
</evidence>
<feature type="region of interest" description="Disordered" evidence="1">
    <location>
        <begin position="1"/>
        <end position="102"/>
    </location>
</feature>
<evidence type="ECO:0000313" key="2">
    <source>
        <dbReference type="EMBL" id="GEM08252.1"/>
    </source>
</evidence>
<feature type="compositionally biased region" description="Acidic residues" evidence="1">
    <location>
        <begin position="26"/>
        <end position="55"/>
    </location>
</feature>
<feature type="compositionally biased region" description="Low complexity" evidence="1">
    <location>
        <begin position="14"/>
        <end position="25"/>
    </location>
</feature>
<feature type="region of interest" description="Disordered" evidence="1">
    <location>
        <begin position="145"/>
        <end position="170"/>
    </location>
</feature>
<protein>
    <submittedName>
        <fullName evidence="2">Uncharacterized protein</fullName>
    </submittedName>
</protein>
<dbReference type="EMBL" id="BJWK01000005">
    <property type="protein sequence ID" value="GEM08252.1"/>
    <property type="molecule type" value="Genomic_DNA"/>
</dbReference>
<dbReference type="AlphaFoldDB" id="A0A511KD75"/>
<feature type="compositionally biased region" description="Basic and acidic residues" evidence="1">
    <location>
        <begin position="56"/>
        <end position="66"/>
    </location>
</feature>